<dbReference type="RefSeq" id="XP_062662376.1">
    <property type="nucleotide sequence ID" value="XM_062807274.1"/>
</dbReference>
<feature type="compositionally biased region" description="Polar residues" evidence="1">
    <location>
        <begin position="202"/>
        <end position="220"/>
    </location>
</feature>
<reference evidence="2" key="2">
    <citation type="submission" date="2023-06" db="EMBL/GenBank/DDBJ databases">
        <authorList>
            <consortium name="Lawrence Berkeley National Laboratory"/>
            <person name="Haridas S."/>
            <person name="Hensen N."/>
            <person name="Bonometti L."/>
            <person name="Westerberg I."/>
            <person name="Brannstrom I.O."/>
            <person name="Guillou S."/>
            <person name="Cros-Aarteil S."/>
            <person name="Calhoun S."/>
            <person name="Kuo A."/>
            <person name="Mondo S."/>
            <person name="Pangilinan J."/>
            <person name="Riley R."/>
            <person name="Labutti K."/>
            <person name="Andreopoulos B."/>
            <person name="Lipzen A."/>
            <person name="Chen C."/>
            <person name="Yanf M."/>
            <person name="Daum C."/>
            <person name="Ng V."/>
            <person name="Clum A."/>
            <person name="Steindorff A."/>
            <person name="Ohm R."/>
            <person name="Martin F."/>
            <person name="Silar P."/>
            <person name="Natvig D."/>
            <person name="Lalanne C."/>
            <person name="Gautier V."/>
            <person name="Ament-Velasquez S.L."/>
            <person name="Kruys A."/>
            <person name="Hutchinson M.I."/>
            <person name="Powell A.J."/>
            <person name="Barry K."/>
            <person name="Miller A.N."/>
            <person name="Grigoriev I.V."/>
            <person name="Debuchy R."/>
            <person name="Gladieux P."/>
            <person name="Thoren M.H."/>
            <person name="Johannesson H."/>
        </authorList>
    </citation>
    <scope>NUCLEOTIDE SEQUENCE</scope>
    <source>
        <strain evidence="2">CBS 168.71</strain>
    </source>
</reference>
<feature type="region of interest" description="Disordered" evidence="1">
    <location>
        <begin position="119"/>
        <end position="446"/>
    </location>
</feature>
<feature type="compositionally biased region" description="Acidic residues" evidence="1">
    <location>
        <begin position="407"/>
        <end position="419"/>
    </location>
</feature>
<accession>A0AAE0LVA9</accession>
<organism evidence="2 3">
    <name type="scientific">Chaetomium fimeti</name>
    <dbReference type="NCBI Taxonomy" id="1854472"/>
    <lineage>
        <taxon>Eukaryota</taxon>
        <taxon>Fungi</taxon>
        <taxon>Dikarya</taxon>
        <taxon>Ascomycota</taxon>
        <taxon>Pezizomycotina</taxon>
        <taxon>Sordariomycetes</taxon>
        <taxon>Sordariomycetidae</taxon>
        <taxon>Sordariales</taxon>
        <taxon>Chaetomiaceae</taxon>
        <taxon>Chaetomium</taxon>
    </lineage>
</organism>
<feature type="compositionally biased region" description="Polar residues" evidence="1">
    <location>
        <begin position="132"/>
        <end position="141"/>
    </location>
</feature>
<dbReference type="Proteomes" id="UP001278766">
    <property type="component" value="Unassembled WGS sequence"/>
</dbReference>
<evidence type="ECO:0000313" key="3">
    <source>
        <dbReference type="Proteomes" id="UP001278766"/>
    </source>
</evidence>
<dbReference type="GeneID" id="87844222"/>
<gene>
    <name evidence="2" type="ORF">B0H64DRAFT_454502</name>
</gene>
<feature type="compositionally biased region" description="Low complexity" evidence="1">
    <location>
        <begin position="345"/>
        <end position="376"/>
    </location>
</feature>
<keyword evidence="3" id="KW-1185">Reference proteome</keyword>
<feature type="compositionally biased region" description="Polar residues" evidence="1">
    <location>
        <begin position="181"/>
        <end position="192"/>
    </location>
</feature>
<sequence length="446" mass="46565">MPTKRKTLLERAKAKELRQAKRIERSYTRERKIEVLMYLLNHRVPDVRARRFPRRRIGQPHEGESSQQLIVQEDHGDHIWYRAPTYSEASEFWNIPTPTIQGWWDARKKLLEGTGVELPELATTGASPVLNDGTTQPTSGATDRAQGTVPGENVGGQSGRAPAENGAAPTMSGPVPPPNPRQNGAPSANGTSLPDGDGILAPNTSEARTSAAQPAPTGSEQHPAAPAAQRPSANVARPAPRSAALGPPVPTNPPPNVMIETGRPQAPAVQTSPAPAVRGPQPTPTANAAPSQTTTAPGPPPPAAHRQPPPAPHGSQAVQIEPSASATPNQPPGVARAENHVLNTAPESAPAAPGASATSPAQAQQQQQQQQQQQHQHQQHQEPEGGRTDASAPEDQGLAPSSPNMDIDTDDVPSGEEAADGAGGSSGTDDGERDSLFESATSTPAL</sequence>
<name>A0AAE0LVA9_9PEZI</name>
<proteinExistence type="predicted"/>
<evidence type="ECO:0000313" key="2">
    <source>
        <dbReference type="EMBL" id="KAK3298862.1"/>
    </source>
</evidence>
<dbReference type="EMBL" id="JAUEPN010000002">
    <property type="protein sequence ID" value="KAK3298862.1"/>
    <property type="molecule type" value="Genomic_DNA"/>
</dbReference>
<protein>
    <submittedName>
        <fullName evidence="2">Uncharacterized protein</fullName>
    </submittedName>
</protein>
<feature type="compositionally biased region" description="Polar residues" evidence="1">
    <location>
        <begin position="316"/>
        <end position="328"/>
    </location>
</feature>
<evidence type="ECO:0000256" key="1">
    <source>
        <dbReference type="SAM" id="MobiDB-lite"/>
    </source>
</evidence>
<feature type="compositionally biased region" description="Pro residues" evidence="1">
    <location>
        <begin position="297"/>
        <end position="312"/>
    </location>
</feature>
<comment type="caution">
    <text evidence="2">The sequence shown here is derived from an EMBL/GenBank/DDBJ whole genome shotgun (WGS) entry which is preliminary data.</text>
</comment>
<dbReference type="AlphaFoldDB" id="A0AAE0LVA9"/>
<reference evidence="2" key="1">
    <citation type="journal article" date="2023" name="Mol. Phylogenet. Evol.">
        <title>Genome-scale phylogeny and comparative genomics of the fungal order Sordariales.</title>
        <authorList>
            <person name="Hensen N."/>
            <person name="Bonometti L."/>
            <person name="Westerberg I."/>
            <person name="Brannstrom I.O."/>
            <person name="Guillou S."/>
            <person name="Cros-Aarteil S."/>
            <person name="Calhoun S."/>
            <person name="Haridas S."/>
            <person name="Kuo A."/>
            <person name="Mondo S."/>
            <person name="Pangilinan J."/>
            <person name="Riley R."/>
            <person name="LaButti K."/>
            <person name="Andreopoulos B."/>
            <person name="Lipzen A."/>
            <person name="Chen C."/>
            <person name="Yan M."/>
            <person name="Daum C."/>
            <person name="Ng V."/>
            <person name="Clum A."/>
            <person name="Steindorff A."/>
            <person name="Ohm R.A."/>
            <person name="Martin F."/>
            <person name="Silar P."/>
            <person name="Natvig D.O."/>
            <person name="Lalanne C."/>
            <person name="Gautier V."/>
            <person name="Ament-Velasquez S.L."/>
            <person name="Kruys A."/>
            <person name="Hutchinson M.I."/>
            <person name="Powell A.J."/>
            <person name="Barry K."/>
            <person name="Miller A.N."/>
            <person name="Grigoriev I.V."/>
            <person name="Debuchy R."/>
            <person name="Gladieux P."/>
            <person name="Hiltunen Thoren M."/>
            <person name="Johannesson H."/>
        </authorList>
    </citation>
    <scope>NUCLEOTIDE SEQUENCE</scope>
    <source>
        <strain evidence="2">CBS 168.71</strain>
    </source>
</reference>
<feature type="compositionally biased region" description="Pro residues" evidence="1">
    <location>
        <begin position="247"/>
        <end position="256"/>
    </location>
</feature>